<dbReference type="PANTHER" id="PTHR43863">
    <property type="entry name" value="HYDROLASE, PUTATIVE (AFU_ORTHOLOGUE AFUA_1G03140)-RELATED"/>
    <property type="match status" value="1"/>
</dbReference>
<dbReference type="InterPro" id="IPR048395">
    <property type="entry name" value="Glyco_hydro_31_C"/>
</dbReference>
<accession>A0A7J7IKL3</accession>
<sequence>MFASEQDPNGDPSNPKEVSRYQYRIGNYGDTPRRCQSPTPPPSPAGKTGSLGVLSQRSSRRRRGSATRALVNSLPVGTDQHLGGNADQTADHRTLGVAEAWEARDQTGVPVHLLQPSAQSTISIARWGSPFAPKDRIILGKWIERGLNSEFQTRFTVLNEYTVRCECTPSYPPHNYFEDRPSIRFWRRNLQQKAEISVRRRHDGLLLIMTEIFTLLYDPVKSRGAFDQGALRIYLNQKGTIAKIGNEFSRTDWTLSTEKTANPFSFAYGISDLDLGNCGGTCRTLDGADGWEYDSRSQREYKFGSFVGLGNGIISRRGWTAIDDSESPVFDSQGWVCERTRDPRSVDIYVFMYGENYIQALQSFTSIAGRVPVLPRYALGNWWSRWWAYSQEEIVRWIDEWQTRRKVPLSVCVLDMDWHLPGWTGYTWNPEFFPDPAQALRDLKKLGVRVALNVHPADGVHSHEAMYATMASALGIDASSGTPLHFNVASPSYMKSYFEILHHPHERIGVDFWWIDWQQGSASGVPGLDPLFLLNHLHFLDAARQFDRIEQRPLILSRYGGLGCHRYAVGFSGDTHSTWRSLGVQPVVTSTAANVGFFFWSHDIGGFMGGIQPDGELYLRWVQLGLYSPILRLHGHKSEFLRRWPWSFERTHAHIASAVLRYRHRLIPYIYSECVKASLKSSPVCRPMYFQYPRHNPLAYAACNTQYFFGDELLIAPFLEPAIPSVGCARRVLWLPPGCWRRLPSGESYLGDRWICVYGGNDDVPVFAAAGRVIPVASSKGCRSGTMNDFSKVADDHLYDSEAGLEHPEILDITIVAGAEHSYQLIEDDGSGGDDPLRRTRVTYISTDFNYEADPTASSRRMSREYLEVRIWSNAITSDQDETTTGATWPEARQFTIHLVGVSDFEAKRNREDGFLASVIIEDETQAEEIDSSCQFSYEASRETWTCSLPRLDLDCKIRIAIRGAGLISSRDRRLEKLQEILQCFRLDCWSKMCLARELPSFLEGTKSVQDILAEDTSLKEYVYAGKITAEQIRALYEIAHECGVEWLKVGYHPLWPQPPPIVAWNPRGSLAFMAPTPTTLETRRERHLLERREIHHMNEALAEAILQEQRALSQLGELGRLNRPPPVSSAESEGYSDSLPPRIPSRRSNLGLTTANVSSILPCRQLASSTSFSSQVGTPPASPRSVIDATSRNSMLTNSPMVSGSSDYDRKSLTPTTFIRDPALAGFRIVREQELVFPAVPEDEWHVEYHYGPDLVVRICSDHPSPKLILETNNEPQ</sequence>
<feature type="domain" description="Glycoside hydrolase family 31 TIM barrel" evidence="3">
    <location>
        <begin position="372"/>
        <end position="672"/>
    </location>
</feature>
<dbReference type="Pfam" id="PF01055">
    <property type="entry name" value="Glyco_hydro_31_2nd"/>
    <property type="match status" value="1"/>
</dbReference>
<keyword evidence="6" id="KW-1185">Reference proteome</keyword>
<dbReference type="InterPro" id="IPR017853">
    <property type="entry name" value="GH"/>
</dbReference>
<name>A0A7J7IKL3_9RHOD</name>
<dbReference type="Proteomes" id="UP000530660">
    <property type="component" value="Unassembled WGS sequence"/>
</dbReference>
<evidence type="ECO:0000259" key="4">
    <source>
        <dbReference type="Pfam" id="PF21365"/>
    </source>
</evidence>
<reference evidence="5 6" key="1">
    <citation type="journal article" date="2020" name="J. Phycol.">
        <title>Comparative genome analysis reveals Cyanidiococcus gen. nov., a new extremophilic red algal genus sister to Cyanidioschyzon (Cyanidioschyzonaceae, Rhodophyta).</title>
        <authorList>
            <person name="Liu S.-L."/>
            <person name="Chiang Y.-R."/>
            <person name="Yoon H.S."/>
            <person name="Fu H.-Y."/>
        </authorList>
    </citation>
    <scope>NUCLEOTIDE SEQUENCE [LARGE SCALE GENOMIC DNA]</scope>
    <source>
        <strain evidence="5 6">THAL066</strain>
    </source>
</reference>
<dbReference type="EMBL" id="VWRR01000007">
    <property type="protein sequence ID" value="KAF6003204.1"/>
    <property type="molecule type" value="Genomic_DNA"/>
</dbReference>
<comment type="similarity">
    <text evidence="1">Belongs to the glycosyl hydrolase 31 family.</text>
</comment>
<dbReference type="Pfam" id="PF21365">
    <property type="entry name" value="Glyco_hydro_31_3rd"/>
    <property type="match status" value="1"/>
</dbReference>
<dbReference type="AlphaFoldDB" id="A0A7J7IKL3"/>
<dbReference type="Gene3D" id="3.20.20.80">
    <property type="entry name" value="Glycosidases"/>
    <property type="match status" value="1"/>
</dbReference>
<evidence type="ECO:0000313" key="5">
    <source>
        <dbReference type="EMBL" id="KAF6003204.1"/>
    </source>
</evidence>
<dbReference type="GO" id="GO:0005975">
    <property type="term" value="P:carbohydrate metabolic process"/>
    <property type="evidence" value="ECO:0007669"/>
    <property type="project" value="InterPro"/>
</dbReference>
<comment type="caution">
    <text evidence="5">The sequence shown here is derived from an EMBL/GenBank/DDBJ whole genome shotgun (WGS) entry which is preliminary data.</text>
</comment>
<gene>
    <name evidence="5" type="ORF">F1559_001007</name>
</gene>
<dbReference type="PANTHER" id="PTHR43863:SF2">
    <property type="entry name" value="MALTASE-GLUCOAMYLASE"/>
    <property type="match status" value="1"/>
</dbReference>
<evidence type="ECO:0000313" key="6">
    <source>
        <dbReference type="Proteomes" id="UP000530660"/>
    </source>
</evidence>
<protein>
    <submittedName>
        <fullName evidence="5">Uncharacterized protein</fullName>
    </submittedName>
</protein>
<dbReference type="CDD" id="cd06595">
    <property type="entry name" value="GH31_u1"/>
    <property type="match status" value="1"/>
</dbReference>
<dbReference type="InterPro" id="IPR000322">
    <property type="entry name" value="Glyco_hydro_31_TIM"/>
</dbReference>
<dbReference type="OrthoDB" id="1334205at2759"/>
<dbReference type="SUPFAM" id="SSF51445">
    <property type="entry name" value="(Trans)glycosidases"/>
    <property type="match status" value="1"/>
</dbReference>
<dbReference type="InterPro" id="IPR051816">
    <property type="entry name" value="Glycosyl_Hydrolase_31"/>
</dbReference>
<evidence type="ECO:0000256" key="2">
    <source>
        <dbReference type="SAM" id="MobiDB-lite"/>
    </source>
</evidence>
<feature type="region of interest" description="Disordered" evidence="2">
    <location>
        <begin position="1"/>
        <end position="87"/>
    </location>
</feature>
<dbReference type="GO" id="GO:0004553">
    <property type="term" value="F:hydrolase activity, hydrolyzing O-glycosyl compounds"/>
    <property type="evidence" value="ECO:0007669"/>
    <property type="project" value="InterPro"/>
</dbReference>
<proteinExistence type="inferred from homology"/>
<feature type="domain" description="Glycosyl hydrolase family 31 C-terminal" evidence="4">
    <location>
        <begin position="682"/>
        <end position="774"/>
    </location>
</feature>
<evidence type="ECO:0000256" key="1">
    <source>
        <dbReference type="ARBA" id="ARBA00007806"/>
    </source>
</evidence>
<organism evidence="5 6">
    <name type="scientific">Cyanidiococcus yangmingshanensis</name>
    <dbReference type="NCBI Taxonomy" id="2690220"/>
    <lineage>
        <taxon>Eukaryota</taxon>
        <taxon>Rhodophyta</taxon>
        <taxon>Bangiophyceae</taxon>
        <taxon>Cyanidiales</taxon>
        <taxon>Cyanidiaceae</taxon>
        <taxon>Cyanidiococcus</taxon>
    </lineage>
</organism>
<dbReference type="SUPFAM" id="SSF51011">
    <property type="entry name" value="Glycosyl hydrolase domain"/>
    <property type="match status" value="1"/>
</dbReference>
<feature type="region of interest" description="Disordered" evidence="2">
    <location>
        <begin position="1120"/>
        <end position="1150"/>
    </location>
</feature>
<evidence type="ECO:0000259" key="3">
    <source>
        <dbReference type="Pfam" id="PF01055"/>
    </source>
</evidence>